<keyword evidence="1" id="KW-1133">Transmembrane helix</keyword>
<dbReference type="Proteomes" id="UP001519332">
    <property type="component" value="Unassembled WGS sequence"/>
</dbReference>
<proteinExistence type="predicted"/>
<name>A0ABS4TLN0_9PSEU</name>
<keyword evidence="1" id="KW-0472">Membrane</keyword>
<keyword evidence="3" id="KW-1185">Reference proteome</keyword>
<evidence type="ECO:0000256" key="1">
    <source>
        <dbReference type="SAM" id="Phobius"/>
    </source>
</evidence>
<gene>
    <name evidence="2" type="ORF">JOF56_005260</name>
</gene>
<feature type="transmembrane region" description="Helical" evidence="1">
    <location>
        <begin position="42"/>
        <end position="61"/>
    </location>
</feature>
<dbReference type="RefSeq" id="WP_209642146.1">
    <property type="nucleotide sequence ID" value="NZ_JAGINW010000001.1"/>
</dbReference>
<evidence type="ECO:0000313" key="3">
    <source>
        <dbReference type="Proteomes" id="UP001519332"/>
    </source>
</evidence>
<evidence type="ECO:0000313" key="2">
    <source>
        <dbReference type="EMBL" id="MBP2324875.1"/>
    </source>
</evidence>
<dbReference type="EMBL" id="JAGINW010000001">
    <property type="protein sequence ID" value="MBP2324875.1"/>
    <property type="molecule type" value="Genomic_DNA"/>
</dbReference>
<reference evidence="2 3" key="1">
    <citation type="submission" date="2021-03" db="EMBL/GenBank/DDBJ databases">
        <title>Sequencing the genomes of 1000 actinobacteria strains.</title>
        <authorList>
            <person name="Klenk H.-P."/>
        </authorList>
    </citation>
    <scope>NUCLEOTIDE SEQUENCE [LARGE SCALE GENOMIC DNA]</scope>
    <source>
        <strain evidence="2 3">DSM 46670</strain>
    </source>
</reference>
<organism evidence="2 3">
    <name type="scientific">Kibdelosporangium banguiense</name>
    <dbReference type="NCBI Taxonomy" id="1365924"/>
    <lineage>
        <taxon>Bacteria</taxon>
        <taxon>Bacillati</taxon>
        <taxon>Actinomycetota</taxon>
        <taxon>Actinomycetes</taxon>
        <taxon>Pseudonocardiales</taxon>
        <taxon>Pseudonocardiaceae</taxon>
        <taxon>Kibdelosporangium</taxon>
    </lineage>
</organism>
<protein>
    <submittedName>
        <fullName evidence="2">Uncharacterized protein</fullName>
    </submittedName>
</protein>
<sequence length="322" mass="33107">MTHPDKLRDRLHALPMPPTLVPPADLADGVVASARRRSRNGWIGATAAAVVAAGVATPYLLQAGGPGPGGQLDVAASPVVPTTSSPANAGKLVPGPAPSLGTFPFTPGKAHAYRLGRQGAGTKLTSSSNNRHIPSGPDVYVVSDPKLPTDGQATGSTTTTVRGMSATVTRMKDKVKVTWQEKPGQWVVVESGVVPEADVVRYAQELRPDPQPIPMPLDFAWLPAGMKVAATSDGAVDESVAFASEKGGDSGPIIVSRTGNDVGKVGDPVSVGDRTGLVSHQNGVTILWVPLPGHGNLSIDVPDALGFTQADLVQFAQGISNP</sequence>
<comment type="caution">
    <text evidence="2">The sequence shown here is derived from an EMBL/GenBank/DDBJ whole genome shotgun (WGS) entry which is preliminary data.</text>
</comment>
<keyword evidence="1" id="KW-0812">Transmembrane</keyword>
<accession>A0ABS4TLN0</accession>